<dbReference type="PANTHER" id="PTHR30011">
    <property type="entry name" value="ALKANESULFONATE MONOOXYGENASE-RELATED"/>
    <property type="match status" value="1"/>
</dbReference>
<dbReference type="CDD" id="cd01095">
    <property type="entry name" value="Nitrilotriacetate_monoxgenase"/>
    <property type="match status" value="1"/>
</dbReference>
<feature type="binding site" evidence="6">
    <location>
        <position position="225"/>
    </location>
    <ligand>
        <name>FMN</name>
        <dbReference type="ChEBI" id="CHEBI:58210"/>
    </ligand>
</feature>
<dbReference type="GO" id="GO:0004497">
    <property type="term" value="F:monooxygenase activity"/>
    <property type="evidence" value="ECO:0007669"/>
    <property type="project" value="UniProtKB-KW"/>
</dbReference>
<evidence type="ECO:0000313" key="8">
    <source>
        <dbReference type="EMBL" id="AJE47047.1"/>
    </source>
</evidence>
<dbReference type="InterPro" id="IPR036661">
    <property type="entry name" value="Luciferase-like_sf"/>
</dbReference>
<dbReference type="Gene3D" id="3.20.20.30">
    <property type="entry name" value="Luciferase-like domain"/>
    <property type="match status" value="1"/>
</dbReference>
<evidence type="ECO:0000256" key="4">
    <source>
        <dbReference type="ARBA" id="ARBA00023033"/>
    </source>
</evidence>
<reference evidence="8 9" key="1">
    <citation type="journal article" date="2014" name="Int. J. Syst. Evol. Microbiol.">
        <title>Celeribacter indicus sp. nov., a polycyclic aromatic hydrocarbon-degrading bacterium from deep-sea sediment and reclassification of Huaishuia halophila as Celeribacter halophilus comb. nov.</title>
        <authorList>
            <person name="Lai Q."/>
            <person name="Cao J."/>
            <person name="Yuan J."/>
            <person name="Li F."/>
            <person name="Shao Z."/>
        </authorList>
    </citation>
    <scope>NUCLEOTIDE SEQUENCE [LARGE SCALE GENOMIC DNA]</scope>
    <source>
        <strain evidence="8">P73</strain>
    </source>
</reference>
<accession>A0A0B5E3S1</accession>
<evidence type="ECO:0000256" key="5">
    <source>
        <dbReference type="ARBA" id="ARBA00033748"/>
    </source>
</evidence>
<keyword evidence="9" id="KW-1185">Reference proteome</keyword>
<dbReference type="EMBL" id="CP004393">
    <property type="protein sequence ID" value="AJE47047.1"/>
    <property type="molecule type" value="Genomic_DNA"/>
</dbReference>
<proteinExistence type="inferred from homology"/>
<name>A0A0B5E3S1_9RHOB</name>
<dbReference type="InterPro" id="IPR016215">
    <property type="entry name" value="NTA_MOA"/>
</dbReference>
<keyword evidence="3" id="KW-0560">Oxidoreductase</keyword>
<feature type="binding site" evidence="6">
    <location>
        <position position="151"/>
    </location>
    <ligand>
        <name>FMN</name>
        <dbReference type="ChEBI" id="CHEBI:58210"/>
    </ligand>
</feature>
<feature type="binding site" evidence="6">
    <location>
        <position position="101"/>
    </location>
    <ligand>
        <name>FMN</name>
        <dbReference type="ChEBI" id="CHEBI:58210"/>
    </ligand>
</feature>
<dbReference type="NCBIfam" id="TIGR03860">
    <property type="entry name" value="FMN_nitrolo"/>
    <property type="match status" value="1"/>
</dbReference>
<evidence type="ECO:0000256" key="2">
    <source>
        <dbReference type="ARBA" id="ARBA00022643"/>
    </source>
</evidence>
<feature type="binding site" evidence="6">
    <location>
        <position position="226"/>
    </location>
    <ligand>
        <name>FMN</name>
        <dbReference type="ChEBI" id="CHEBI:58210"/>
    </ligand>
</feature>
<comment type="similarity">
    <text evidence="5">Belongs to the NtaA/SnaA/DszA monooxygenase family.</text>
</comment>
<sequence>MRQPGDKMRLGAFLTATGQHIAAWRHPDVQADGGINLQEYIRIVKIAEAGKFDMMFLADNAGIWDRELESDGRSSRAGYFEPITLLSALSAVTEKIGLVATATTSFNEPYTIARKYASLDHLSGGRAGWNLVTSANAAEAYNYGLDVHLLHAERYNRAEEFADVVTGLWETWEDDALLFDKEGGRFFDPDKLKLLNHAGKYFKVRGPLNVPRTPQGRPVMVQAGSSEPGKELAARTAEVVFTAQPKLEDGIAFYADLKGRLARYGRTPCELKIMPGLSPVVGATREEAQAKFRELQDLIDPDVALGMLSSMAGHDLSGYPLDGPFPDLSDSDSGKGRLKVLTDTARRENMTIRELANHIAGTRGHNLVIGTPTEIADQMEEWFASEAADGFNIMPQALPGSLSDFVDLVIPELRKRGLFRDEYEGTTLRENLGLPWPELGGVRRAAKQDASLT</sequence>
<keyword evidence="1 6" id="KW-0285">Flavoprotein</keyword>
<dbReference type="HOGENOM" id="CLU_022256_1_2_5"/>
<feature type="binding site" evidence="6">
    <location>
        <position position="59"/>
    </location>
    <ligand>
        <name>FMN</name>
        <dbReference type="ChEBI" id="CHEBI:58210"/>
    </ligand>
</feature>
<keyword evidence="4 8" id="KW-0503">Monooxygenase</keyword>
<feature type="binding site" evidence="6">
    <location>
        <position position="155"/>
    </location>
    <ligand>
        <name>FMN</name>
        <dbReference type="ChEBI" id="CHEBI:58210"/>
    </ligand>
</feature>
<dbReference type="Pfam" id="PF00296">
    <property type="entry name" value="Bac_luciferase"/>
    <property type="match status" value="1"/>
</dbReference>
<dbReference type="SUPFAM" id="SSF51679">
    <property type="entry name" value="Bacterial luciferase-like"/>
    <property type="match status" value="1"/>
</dbReference>
<evidence type="ECO:0000313" key="9">
    <source>
        <dbReference type="Proteomes" id="UP000031521"/>
    </source>
</evidence>
<feature type="domain" description="Luciferase-like" evidence="7">
    <location>
        <begin position="25"/>
        <end position="383"/>
    </location>
</feature>
<dbReference type="InterPro" id="IPR051260">
    <property type="entry name" value="Diverse_substr_monoxygenases"/>
</dbReference>
<dbReference type="STRING" id="1208324.P73_2332"/>
<keyword evidence="2 6" id="KW-0288">FMN</keyword>
<organism evidence="8 9">
    <name type="scientific">Celeribacter indicus</name>
    <dbReference type="NCBI Taxonomy" id="1208324"/>
    <lineage>
        <taxon>Bacteria</taxon>
        <taxon>Pseudomonadati</taxon>
        <taxon>Pseudomonadota</taxon>
        <taxon>Alphaproteobacteria</taxon>
        <taxon>Rhodobacterales</taxon>
        <taxon>Roseobacteraceae</taxon>
        <taxon>Celeribacter</taxon>
    </lineage>
</organism>
<dbReference type="PANTHER" id="PTHR30011:SF16">
    <property type="entry name" value="C2H2 FINGER DOMAIN TRANSCRIPTION FACTOR (EUROFUNG)-RELATED"/>
    <property type="match status" value="1"/>
</dbReference>
<dbReference type="KEGG" id="cid:P73_2332"/>
<evidence type="ECO:0000256" key="6">
    <source>
        <dbReference type="PIRSR" id="PIRSR000337-1"/>
    </source>
</evidence>
<dbReference type="InterPro" id="IPR011251">
    <property type="entry name" value="Luciferase-like_dom"/>
</dbReference>
<evidence type="ECO:0000256" key="1">
    <source>
        <dbReference type="ARBA" id="ARBA00022630"/>
    </source>
</evidence>
<evidence type="ECO:0000256" key="3">
    <source>
        <dbReference type="ARBA" id="ARBA00023002"/>
    </source>
</evidence>
<dbReference type="PIRSF" id="PIRSF000337">
    <property type="entry name" value="NTA_MOA"/>
    <property type="match status" value="1"/>
</dbReference>
<dbReference type="GO" id="GO:0016705">
    <property type="term" value="F:oxidoreductase activity, acting on paired donors, with incorporation or reduction of molecular oxygen"/>
    <property type="evidence" value="ECO:0007669"/>
    <property type="project" value="InterPro"/>
</dbReference>
<dbReference type="AlphaFoldDB" id="A0A0B5E3S1"/>
<dbReference type="Proteomes" id="UP000031521">
    <property type="component" value="Chromosome"/>
</dbReference>
<dbReference type="OrthoDB" id="9779442at2"/>
<gene>
    <name evidence="8" type="ORF">P73_2332</name>
</gene>
<protein>
    <submittedName>
        <fullName evidence="8">Xenobiotic compound monooxygenase A subunit</fullName>
    </submittedName>
</protein>
<evidence type="ECO:0000259" key="7">
    <source>
        <dbReference type="Pfam" id="PF00296"/>
    </source>
</evidence>